<evidence type="ECO:0000313" key="2">
    <source>
        <dbReference type="EMBL" id="MBY9075646.1"/>
    </source>
</evidence>
<evidence type="ECO:0000259" key="1">
    <source>
        <dbReference type="Pfam" id="PF00561"/>
    </source>
</evidence>
<dbReference type="Pfam" id="PF00561">
    <property type="entry name" value="Abhydrolase_1"/>
    <property type="match status" value="1"/>
</dbReference>
<dbReference type="SUPFAM" id="SSF53474">
    <property type="entry name" value="alpha/beta-Hydrolases"/>
    <property type="match status" value="1"/>
</dbReference>
<dbReference type="InterPro" id="IPR000073">
    <property type="entry name" value="AB_hydrolase_1"/>
</dbReference>
<name>A0ABS7RKS7_9ACTN</name>
<sequence length="287" mass="31324">MPFVSACGLDVHYVAHGPGPDADPPTAVLLHGFTPDHRLMTGAFEPVFTARERRPGGVAWRRLYLDLPGMGRTRSAAHVTGTDVVLDVVREAVDRLVPDGRVALCGQSYGGYLARGLVASTPGRFSGMALVCPMLVADHAERDVPPHRVLVRDPELAAGLTVDAEFREIAVVQTQETFRRTQQEVVPGLAEADEAALDRIRQGWAGGFALEARGSTYDEPVLVFTGRQDSSTGYRDAWPLLEHYPRATFAVLDRAGHNGHIEQPVLFEALVHEWLDRVEEAAGIPHE</sequence>
<reference evidence="2 3" key="1">
    <citation type="submission" date="2021-08" db="EMBL/GenBank/DDBJ databases">
        <title>Nocardioides bacterium WL0053 sp. nov., isolated from the sediment.</title>
        <authorList>
            <person name="Wang L."/>
            <person name="Zhang D."/>
            <person name="Zhang A."/>
        </authorList>
    </citation>
    <scope>NUCLEOTIDE SEQUENCE [LARGE SCALE GENOMIC DNA]</scope>
    <source>
        <strain evidence="2 3">WL0053</strain>
    </source>
</reference>
<dbReference type="PANTHER" id="PTHR43798">
    <property type="entry name" value="MONOACYLGLYCEROL LIPASE"/>
    <property type="match status" value="1"/>
</dbReference>
<dbReference type="PANTHER" id="PTHR43798:SF6">
    <property type="entry name" value="HYDROLASE, PUTATIVE (AFU_ORTHOLOGUE AFUA_4G13070)-RELATED"/>
    <property type="match status" value="1"/>
</dbReference>
<dbReference type="InterPro" id="IPR029058">
    <property type="entry name" value="AB_hydrolase_fold"/>
</dbReference>
<dbReference type="Gene3D" id="3.40.50.1820">
    <property type="entry name" value="alpha/beta hydrolase"/>
    <property type="match status" value="1"/>
</dbReference>
<feature type="domain" description="AB hydrolase-1" evidence="1">
    <location>
        <begin position="28"/>
        <end position="264"/>
    </location>
</feature>
<dbReference type="InterPro" id="IPR050266">
    <property type="entry name" value="AB_hydrolase_sf"/>
</dbReference>
<dbReference type="Proteomes" id="UP000754710">
    <property type="component" value="Unassembled WGS sequence"/>
</dbReference>
<dbReference type="GO" id="GO:0016787">
    <property type="term" value="F:hydrolase activity"/>
    <property type="evidence" value="ECO:0007669"/>
    <property type="project" value="UniProtKB-KW"/>
</dbReference>
<dbReference type="RefSeq" id="WP_221025366.1">
    <property type="nucleotide sequence ID" value="NZ_JAIEZQ010000002.1"/>
</dbReference>
<organism evidence="2 3">
    <name type="scientific">Nocardioides jiangsuensis</name>
    <dbReference type="NCBI Taxonomy" id="2866161"/>
    <lineage>
        <taxon>Bacteria</taxon>
        <taxon>Bacillati</taxon>
        <taxon>Actinomycetota</taxon>
        <taxon>Actinomycetes</taxon>
        <taxon>Propionibacteriales</taxon>
        <taxon>Nocardioidaceae</taxon>
        <taxon>Nocardioides</taxon>
    </lineage>
</organism>
<evidence type="ECO:0000313" key="3">
    <source>
        <dbReference type="Proteomes" id="UP000754710"/>
    </source>
</evidence>
<gene>
    <name evidence="2" type="ORF">K1X13_12510</name>
</gene>
<comment type="caution">
    <text evidence="2">The sequence shown here is derived from an EMBL/GenBank/DDBJ whole genome shotgun (WGS) entry which is preliminary data.</text>
</comment>
<keyword evidence="2" id="KW-0378">Hydrolase</keyword>
<protein>
    <submittedName>
        <fullName evidence="2">Alpha/beta hydrolase</fullName>
    </submittedName>
</protein>
<dbReference type="EMBL" id="JAIEZQ010000002">
    <property type="protein sequence ID" value="MBY9075646.1"/>
    <property type="molecule type" value="Genomic_DNA"/>
</dbReference>
<keyword evidence="3" id="KW-1185">Reference proteome</keyword>
<accession>A0ABS7RKS7</accession>
<proteinExistence type="predicted"/>